<name>S0FDA8_9BACT</name>
<dbReference type="Proteomes" id="UP000014073">
    <property type="component" value="Unassembled WGS sequence"/>
</dbReference>
<feature type="compositionally biased region" description="Polar residues" evidence="1">
    <location>
        <begin position="1"/>
        <end position="11"/>
    </location>
</feature>
<feature type="region of interest" description="Disordered" evidence="1">
    <location>
        <begin position="1"/>
        <end position="40"/>
    </location>
</feature>
<dbReference type="HOGENOM" id="CLU_3284754_0_0_10"/>
<dbReference type="AlphaFoldDB" id="S0FDA8"/>
<evidence type="ECO:0000313" key="3">
    <source>
        <dbReference type="Proteomes" id="UP000014073"/>
    </source>
</evidence>
<evidence type="ECO:0000313" key="2">
    <source>
        <dbReference type="EMBL" id="EEF76421.1"/>
    </source>
</evidence>
<organism evidence="2 3">
    <name type="scientific">Phocaeicola coprophilus DSM 18228 = JCM 13818</name>
    <dbReference type="NCBI Taxonomy" id="547042"/>
    <lineage>
        <taxon>Bacteria</taxon>
        <taxon>Pseudomonadati</taxon>
        <taxon>Bacteroidota</taxon>
        <taxon>Bacteroidia</taxon>
        <taxon>Bacteroidales</taxon>
        <taxon>Bacteroidaceae</taxon>
        <taxon>Phocaeicola</taxon>
    </lineage>
</organism>
<gene>
    <name evidence="2" type="ORF">BACCOPRO_01921</name>
</gene>
<keyword evidence="3" id="KW-1185">Reference proteome</keyword>
<protein>
    <submittedName>
        <fullName evidence="2">Uncharacterized protein</fullName>
    </submittedName>
</protein>
<proteinExistence type="predicted"/>
<sequence length="40" mass="4346">MEKHATTSSMMGQKRAVDGVAASSTMRRKRAVDEAAMYGQ</sequence>
<evidence type="ECO:0000256" key="1">
    <source>
        <dbReference type="SAM" id="MobiDB-lite"/>
    </source>
</evidence>
<reference evidence="2 3" key="1">
    <citation type="submission" date="2008-12" db="EMBL/GenBank/DDBJ databases">
        <authorList>
            <person name="Fulton L."/>
            <person name="Clifton S."/>
            <person name="Fulton B."/>
            <person name="Xu J."/>
            <person name="Minx P."/>
            <person name="Pepin K.H."/>
            <person name="Johnson M."/>
            <person name="Bhonagiri V."/>
            <person name="Nash W.E."/>
            <person name="Mardis E.R."/>
            <person name="Wilson R.K."/>
        </authorList>
    </citation>
    <scope>NUCLEOTIDE SEQUENCE [LARGE SCALE GENOMIC DNA]</scope>
    <source>
        <strain evidence="2 3">DSM 18228</strain>
    </source>
</reference>
<dbReference type="EMBL" id="ACBW01000140">
    <property type="protein sequence ID" value="EEF76421.1"/>
    <property type="molecule type" value="Genomic_DNA"/>
</dbReference>
<comment type="caution">
    <text evidence="2">The sequence shown here is derived from an EMBL/GenBank/DDBJ whole genome shotgun (WGS) entry which is preliminary data.</text>
</comment>
<accession>S0FDA8</accession>